<evidence type="ECO:0000313" key="8">
    <source>
        <dbReference type="Proteomes" id="UP001165395"/>
    </source>
</evidence>
<evidence type="ECO:0000256" key="5">
    <source>
        <dbReference type="ARBA" id="ARBA00023136"/>
    </source>
</evidence>
<evidence type="ECO:0000256" key="2">
    <source>
        <dbReference type="ARBA" id="ARBA00022475"/>
    </source>
</evidence>
<dbReference type="Pfam" id="PF01810">
    <property type="entry name" value="LysE"/>
    <property type="match status" value="1"/>
</dbReference>
<keyword evidence="3 6" id="KW-0812">Transmembrane</keyword>
<keyword evidence="5 6" id="KW-0472">Membrane</keyword>
<reference evidence="7" key="1">
    <citation type="submission" date="2021-10" db="EMBL/GenBank/DDBJ databases">
        <title>The complete genome sequence of Leeia sp. TBRC 13508.</title>
        <authorList>
            <person name="Charoenyingcharoen P."/>
            <person name="Yukphan P."/>
        </authorList>
    </citation>
    <scope>NUCLEOTIDE SEQUENCE</scope>
    <source>
        <strain evidence="7">TBRC 13508</strain>
    </source>
</reference>
<evidence type="ECO:0000256" key="1">
    <source>
        <dbReference type="ARBA" id="ARBA00004651"/>
    </source>
</evidence>
<feature type="transmembrane region" description="Helical" evidence="6">
    <location>
        <begin position="178"/>
        <end position="199"/>
    </location>
</feature>
<dbReference type="PANTHER" id="PTHR30086:SF20">
    <property type="entry name" value="ARGININE EXPORTER PROTEIN ARGO-RELATED"/>
    <property type="match status" value="1"/>
</dbReference>
<comment type="caution">
    <text evidence="7">The sequence shown here is derived from an EMBL/GenBank/DDBJ whole genome shotgun (WGS) entry which is preliminary data.</text>
</comment>
<proteinExistence type="predicted"/>
<dbReference type="Proteomes" id="UP001165395">
    <property type="component" value="Unassembled WGS sequence"/>
</dbReference>
<organism evidence="7 8">
    <name type="scientific">Leeia speluncae</name>
    <dbReference type="NCBI Taxonomy" id="2884804"/>
    <lineage>
        <taxon>Bacteria</taxon>
        <taxon>Pseudomonadati</taxon>
        <taxon>Pseudomonadota</taxon>
        <taxon>Betaproteobacteria</taxon>
        <taxon>Neisseriales</taxon>
        <taxon>Leeiaceae</taxon>
        <taxon>Leeia</taxon>
    </lineage>
</organism>
<dbReference type="PANTHER" id="PTHR30086">
    <property type="entry name" value="ARGININE EXPORTER PROTEIN ARGO"/>
    <property type="match status" value="1"/>
</dbReference>
<feature type="transmembrane region" description="Helical" evidence="6">
    <location>
        <begin position="40"/>
        <end position="62"/>
    </location>
</feature>
<dbReference type="RefSeq" id="WP_227181362.1">
    <property type="nucleotide sequence ID" value="NZ_JAJBZT010000007.1"/>
</dbReference>
<sequence length="202" mass="21313">MPTSMIIAFWIVSISLVLVPGADWAYAISAGMKERAIAPAIGGMLLGYTVITIAVAAGVGALVASFPIVLNVMSIVGGAYLLWLGILVLRNPVMPSAGNEESHSATDWVKRGFMVSGMNPKALLLMLALLPQFTNPHASWNVGLQIGALGIVQMMNCAVVYSLVAVTAKVVLKAKPEAAIWVSRFSGVAMITVSIILFVEQM</sequence>
<name>A0ABS8D8K1_9NEIS</name>
<feature type="transmembrane region" description="Helical" evidence="6">
    <location>
        <begin position="111"/>
        <end position="130"/>
    </location>
</feature>
<feature type="transmembrane region" description="Helical" evidence="6">
    <location>
        <begin position="6"/>
        <end position="28"/>
    </location>
</feature>
<dbReference type="EMBL" id="JAJBZT010000007">
    <property type="protein sequence ID" value="MCB6184553.1"/>
    <property type="molecule type" value="Genomic_DNA"/>
</dbReference>
<dbReference type="InterPro" id="IPR001123">
    <property type="entry name" value="LeuE-type"/>
</dbReference>
<comment type="subcellular location">
    <subcellularLocation>
        <location evidence="1">Cell membrane</location>
        <topology evidence="1">Multi-pass membrane protein</topology>
    </subcellularLocation>
</comment>
<protein>
    <submittedName>
        <fullName evidence="7">LysE family translocator</fullName>
    </submittedName>
</protein>
<evidence type="ECO:0000256" key="3">
    <source>
        <dbReference type="ARBA" id="ARBA00022692"/>
    </source>
</evidence>
<feature type="transmembrane region" description="Helical" evidence="6">
    <location>
        <begin position="142"/>
        <end position="166"/>
    </location>
</feature>
<accession>A0ABS8D8K1</accession>
<keyword evidence="8" id="KW-1185">Reference proteome</keyword>
<gene>
    <name evidence="7" type="ORF">LIN78_13475</name>
</gene>
<evidence type="ECO:0000256" key="4">
    <source>
        <dbReference type="ARBA" id="ARBA00022989"/>
    </source>
</evidence>
<evidence type="ECO:0000256" key="6">
    <source>
        <dbReference type="SAM" id="Phobius"/>
    </source>
</evidence>
<feature type="transmembrane region" description="Helical" evidence="6">
    <location>
        <begin position="68"/>
        <end position="90"/>
    </location>
</feature>
<keyword evidence="2" id="KW-1003">Cell membrane</keyword>
<evidence type="ECO:0000313" key="7">
    <source>
        <dbReference type="EMBL" id="MCB6184553.1"/>
    </source>
</evidence>
<keyword evidence="4 6" id="KW-1133">Transmembrane helix</keyword>